<protein>
    <recommendedName>
        <fullName evidence="2">Transmembrane protein 107</fullName>
    </recommendedName>
</protein>
<dbReference type="GO" id="GO:0036038">
    <property type="term" value="C:MKS complex"/>
    <property type="evidence" value="ECO:0007669"/>
    <property type="project" value="TreeGrafter"/>
</dbReference>
<evidence type="ECO:0000256" key="2">
    <source>
        <dbReference type="ARBA" id="ARBA00015652"/>
    </source>
</evidence>
<dbReference type="GO" id="GO:0016020">
    <property type="term" value="C:membrane"/>
    <property type="evidence" value="ECO:0007669"/>
    <property type="project" value="UniProtKB-SubCell"/>
</dbReference>
<dbReference type="PANTHER" id="PTHR34341">
    <property type="entry name" value="TRANSMEMBRANE PROTEIN 107"/>
    <property type="match status" value="1"/>
</dbReference>
<sequence>MKILRAEEVTLPARFLTTSAHLIATLTILFALNETAALAKGSSGDQQKAKQTLAGLAWTAVACFAVEFVGLFTGISIFFTTANCFYIFCHFVGTILVALFVGEHWSIDTYIYFFVLFNALPCIVELLIAFCVLRLRLTEY</sequence>
<feature type="transmembrane region" description="Helical" evidence="7">
    <location>
        <begin position="109"/>
        <end position="135"/>
    </location>
</feature>
<accession>A0AAW1QQ03</accession>
<feature type="transmembrane region" description="Helical" evidence="7">
    <location>
        <begin position="53"/>
        <end position="79"/>
    </location>
</feature>
<evidence type="ECO:0000256" key="3">
    <source>
        <dbReference type="ARBA" id="ARBA00022692"/>
    </source>
</evidence>
<evidence type="ECO:0000256" key="1">
    <source>
        <dbReference type="ARBA" id="ARBA00004141"/>
    </source>
</evidence>
<comment type="subcellular location">
    <subcellularLocation>
        <location evidence="1">Membrane</location>
        <topology evidence="1">Multi-pass membrane protein</topology>
    </subcellularLocation>
</comment>
<dbReference type="InterPro" id="IPR029248">
    <property type="entry name" value="TMEM107"/>
</dbReference>
<dbReference type="Pfam" id="PF14995">
    <property type="entry name" value="TMEM107"/>
    <property type="match status" value="1"/>
</dbReference>
<gene>
    <name evidence="8" type="ORF">WJX72_001094</name>
</gene>
<dbReference type="GO" id="GO:1905515">
    <property type="term" value="P:non-motile cilium assembly"/>
    <property type="evidence" value="ECO:0007669"/>
    <property type="project" value="TreeGrafter"/>
</dbReference>
<keyword evidence="3 7" id="KW-0812">Transmembrane</keyword>
<dbReference type="AlphaFoldDB" id="A0AAW1QQ03"/>
<proteinExistence type="predicted"/>
<keyword evidence="9" id="KW-1185">Reference proteome</keyword>
<dbReference type="PANTHER" id="PTHR34341:SF1">
    <property type="entry name" value="TRANSMEMBRANE PROTEIN 107"/>
    <property type="match status" value="1"/>
</dbReference>
<keyword evidence="4" id="KW-0970">Cilium biogenesis/degradation</keyword>
<evidence type="ECO:0000256" key="4">
    <source>
        <dbReference type="ARBA" id="ARBA00022794"/>
    </source>
</evidence>
<evidence type="ECO:0000313" key="9">
    <source>
        <dbReference type="Proteomes" id="UP001489004"/>
    </source>
</evidence>
<feature type="transmembrane region" description="Helical" evidence="7">
    <location>
        <begin position="12"/>
        <end position="32"/>
    </location>
</feature>
<feature type="transmembrane region" description="Helical" evidence="7">
    <location>
        <begin position="85"/>
        <end position="102"/>
    </location>
</feature>
<comment type="caution">
    <text evidence="8">The sequence shown here is derived from an EMBL/GenBank/DDBJ whole genome shotgun (WGS) entry which is preliminary data.</text>
</comment>
<dbReference type="GO" id="GO:1904491">
    <property type="term" value="P:protein localization to ciliary transition zone"/>
    <property type="evidence" value="ECO:0007669"/>
    <property type="project" value="TreeGrafter"/>
</dbReference>
<reference evidence="8 9" key="1">
    <citation type="journal article" date="2024" name="Nat. Commun.">
        <title>Phylogenomics reveals the evolutionary origins of lichenization in chlorophyte algae.</title>
        <authorList>
            <person name="Puginier C."/>
            <person name="Libourel C."/>
            <person name="Otte J."/>
            <person name="Skaloud P."/>
            <person name="Haon M."/>
            <person name="Grisel S."/>
            <person name="Petersen M."/>
            <person name="Berrin J.G."/>
            <person name="Delaux P.M."/>
            <person name="Dal Grande F."/>
            <person name="Keller J."/>
        </authorList>
    </citation>
    <scope>NUCLEOTIDE SEQUENCE [LARGE SCALE GENOMIC DNA]</scope>
    <source>
        <strain evidence="8 9">SAG 2043</strain>
    </source>
</reference>
<name>A0AAW1QQ03_9CHLO</name>
<evidence type="ECO:0000256" key="5">
    <source>
        <dbReference type="ARBA" id="ARBA00022989"/>
    </source>
</evidence>
<evidence type="ECO:0000313" key="8">
    <source>
        <dbReference type="EMBL" id="KAK9823206.1"/>
    </source>
</evidence>
<evidence type="ECO:0000256" key="6">
    <source>
        <dbReference type="ARBA" id="ARBA00023136"/>
    </source>
</evidence>
<organism evidence="8 9">
    <name type="scientific">[Myrmecia] bisecta</name>
    <dbReference type="NCBI Taxonomy" id="41462"/>
    <lineage>
        <taxon>Eukaryota</taxon>
        <taxon>Viridiplantae</taxon>
        <taxon>Chlorophyta</taxon>
        <taxon>core chlorophytes</taxon>
        <taxon>Trebouxiophyceae</taxon>
        <taxon>Trebouxiales</taxon>
        <taxon>Trebouxiaceae</taxon>
        <taxon>Myrmecia</taxon>
    </lineage>
</organism>
<evidence type="ECO:0000256" key="7">
    <source>
        <dbReference type="SAM" id="Phobius"/>
    </source>
</evidence>
<dbReference type="EMBL" id="JALJOR010000002">
    <property type="protein sequence ID" value="KAK9823206.1"/>
    <property type="molecule type" value="Genomic_DNA"/>
</dbReference>
<keyword evidence="5 7" id="KW-1133">Transmembrane helix</keyword>
<dbReference type="Proteomes" id="UP001489004">
    <property type="component" value="Unassembled WGS sequence"/>
</dbReference>
<keyword evidence="6 7" id="KW-0472">Membrane</keyword>